<evidence type="ECO:0000313" key="3">
    <source>
        <dbReference type="Proteomes" id="UP000176998"/>
    </source>
</evidence>
<reference evidence="2 3" key="1">
    <citation type="submission" date="2016-09" db="EMBL/GenBank/DDBJ databases">
        <authorList>
            <person name="Capua I."/>
            <person name="De Benedictis P."/>
            <person name="Joannis T."/>
            <person name="Lombin L.H."/>
            <person name="Cattoli G."/>
        </authorList>
    </citation>
    <scope>NUCLEOTIDE SEQUENCE [LARGE SCALE GENOMIC DNA]</scope>
    <source>
        <strain evidence="2 3">IMI 309357</strain>
    </source>
</reference>
<feature type="chain" id="PRO_5009603166" evidence="1">
    <location>
        <begin position="22"/>
        <end position="132"/>
    </location>
</feature>
<evidence type="ECO:0000256" key="1">
    <source>
        <dbReference type="SAM" id="SignalP"/>
    </source>
</evidence>
<comment type="caution">
    <text evidence="2">The sequence shown here is derived from an EMBL/GenBank/DDBJ whole genome shotgun (WGS) entry which is preliminary data.</text>
</comment>
<accession>A0A1G4BPM6</accession>
<feature type="signal peptide" evidence="1">
    <location>
        <begin position="1"/>
        <end position="21"/>
    </location>
</feature>
<proteinExistence type="predicted"/>
<gene>
    <name evidence="2" type="ORF">CORC01_01139</name>
</gene>
<evidence type="ECO:0000313" key="2">
    <source>
        <dbReference type="EMBL" id="OHF03420.1"/>
    </source>
</evidence>
<dbReference type="RefSeq" id="XP_022480556.1">
    <property type="nucleotide sequence ID" value="XM_022612795.1"/>
</dbReference>
<dbReference type="Proteomes" id="UP000176998">
    <property type="component" value="Unassembled WGS sequence"/>
</dbReference>
<dbReference type="AlphaFoldDB" id="A0A1G4BPM6"/>
<name>A0A1G4BPM6_9PEZI</name>
<dbReference type="EMBL" id="MJBS01000006">
    <property type="protein sequence ID" value="OHF03420.1"/>
    <property type="molecule type" value="Genomic_DNA"/>
</dbReference>
<keyword evidence="1" id="KW-0732">Signal</keyword>
<protein>
    <submittedName>
        <fullName evidence="2">Uncharacterized protein</fullName>
    </submittedName>
</protein>
<dbReference type="GeneID" id="34554305"/>
<sequence length="132" mass="14638">MMDRGASRKLALLQLVTCSLSALLEWPPSGESKSSQAGLPPCFPLPSTISLVSKLLEATKSVTMMDKCPCQVVTARTRGHIRRLVPRKRNPANHLIGMIYGKDGRRYPMKKLRLDVIVKYCKLETKLAAAQC</sequence>
<organism evidence="2 3">
    <name type="scientific">Colletotrichum orchidophilum</name>
    <dbReference type="NCBI Taxonomy" id="1209926"/>
    <lineage>
        <taxon>Eukaryota</taxon>
        <taxon>Fungi</taxon>
        <taxon>Dikarya</taxon>
        <taxon>Ascomycota</taxon>
        <taxon>Pezizomycotina</taxon>
        <taxon>Sordariomycetes</taxon>
        <taxon>Hypocreomycetidae</taxon>
        <taxon>Glomerellales</taxon>
        <taxon>Glomerellaceae</taxon>
        <taxon>Colletotrichum</taxon>
    </lineage>
</organism>
<keyword evidence="3" id="KW-1185">Reference proteome</keyword>